<proteinExistence type="predicted"/>
<dbReference type="PANTHER" id="PTHR10773:SF19">
    <property type="match status" value="1"/>
</dbReference>
<dbReference type="EMBL" id="OU898276">
    <property type="protein sequence ID" value="CAG9827554.1"/>
    <property type="molecule type" value="Genomic_DNA"/>
</dbReference>
<evidence type="ECO:0000313" key="3">
    <source>
        <dbReference type="Proteomes" id="UP001153709"/>
    </source>
</evidence>
<protein>
    <submittedName>
        <fullName evidence="2">Uncharacterized protein</fullName>
    </submittedName>
</protein>
<evidence type="ECO:0000313" key="2">
    <source>
        <dbReference type="EMBL" id="CAG9827554.1"/>
    </source>
</evidence>
<organism evidence="2 3">
    <name type="scientific">Diabrotica balteata</name>
    <name type="common">Banded cucumber beetle</name>
    <dbReference type="NCBI Taxonomy" id="107213"/>
    <lineage>
        <taxon>Eukaryota</taxon>
        <taxon>Metazoa</taxon>
        <taxon>Ecdysozoa</taxon>
        <taxon>Arthropoda</taxon>
        <taxon>Hexapoda</taxon>
        <taxon>Insecta</taxon>
        <taxon>Pterygota</taxon>
        <taxon>Neoptera</taxon>
        <taxon>Endopterygota</taxon>
        <taxon>Coleoptera</taxon>
        <taxon>Polyphaga</taxon>
        <taxon>Cucujiformia</taxon>
        <taxon>Chrysomeloidea</taxon>
        <taxon>Chrysomelidae</taxon>
        <taxon>Galerucinae</taxon>
        <taxon>Diabroticina</taxon>
        <taxon>Diabroticites</taxon>
        <taxon>Diabrotica</taxon>
    </lineage>
</organism>
<accession>A0A9N9SSP3</accession>
<sequence length="587" mass="69252">MNPSQLTLLEELSDLSDIEDPTYRPDVDKLLFNLDQHIHDDDMMSDNVLQDDTADAESNQSAEPNRINKERSRKRKKDINEWKQNVRKRRRQAGLDYINTKGEPVEMKSVKGQCDCRLKCKLKISIEDQTSIHKHFWQLEDQEKSHFYSNSRRISYFFENKYQITGTPKSNVHGKHMKRVTSGDQINKIKEHINSFPRMESHYCRANTSKEYLEQDLTLQKMFDLYKEKHPDSEIKINVYRNVFNTSFNISFFKPKKDRCDFCEEIKNSTDVTDKRREEFQNHVKGKEESKMEKNRDRETVEENTAFISFDLQNVYSLPKANVSNFFYKRKFSVYNLTGYCSKNKKTYCGVWHEMISERTGNHICSSLLKILDQIVSDFPELTKLVIWSDYCIPQNRNSIMTFGLQHFIKKHPQIQLIQQKFSEPGHSNVQEVDAVHSLLERKMRYSELYSPVSLLRTLVQIASHSKKIIVLQMKPTDFLNFQILAKKLGYSKIPYTKVKFIEVDSSMYVSYKTSFTGNLSKVRVDGTTRNQRTHPDRSSNNTLEYMVNVKQITQQPSLEAKKKADIISMLKYMPQVDKQFYELYIR</sequence>
<dbReference type="PANTHER" id="PTHR10773">
    <property type="entry name" value="DNA-DIRECTED RNA POLYMERASES I, II, AND III SUBUNIT RPABC2"/>
    <property type="match status" value="1"/>
</dbReference>
<gene>
    <name evidence="2" type="ORF">DIABBA_LOCUS1543</name>
</gene>
<dbReference type="OrthoDB" id="6766586at2759"/>
<evidence type="ECO:0000256" key="1">
    <source>
        <dbReference type="SAM" id="MobiDB-lite"/>
    </source>
</evidence>
<dbReference type="AlphaFoldDB" id="A0A9N9SSP3"/>
<name>A0A9N9SSP3_DIABA</name>
<keyword evidence="3" id="KW-1185">Reference proteome</keyword>
<dbReference type="Proteomes" id="UP001153709">
    <property type="component" value="Chromosome 1"/>
</dbReference>
<reference evidence="2" key="1">
    <citation type="submission" date="2022-01" db="EMBL/GenBank/DDBJ databases">
        <authorList>
            <person name="King R."/>
        </authorList>
    </citation>
    <scope>NUCLEOTIDE SEQUENCE</scope>
</reference>
<feature type="region of interest" description="Disordered" evidence="1">
    <location>
        <begin position="52"/>
        <end position="77"/>
    </location>
</feature>